<keyword evidence="12 18" id="KW-0472">Membrane</keyword>
<evidence type="ECO:0000256" key="5">
    <source>
        <dbReference type="ARBA" id="ARBA00022741"/>
    </source>
</evidence>
<evidence type="ECO:0000256" key="4">
    <source>
        <dbReference type="ARBA" id="ARBA00022692"/>
    </source>
</evidence>
<evidence type="ECO:0000256" key="10">
    <source>
        <dbReference type="ARBA" id="ARBA00022989"/>
    </source>
</evidence>
<dbReference type="FunFam" id="1.20.1560.10:FF:000004">
    <property type="entry name" value="ATP-binding cassette sub-family B member 7"/>
    <property type="match status" value="1"/>
</dbReference>
<protein>
    <recommendedName>
        <fullName evidence="14">Iron-sulfur clusters transporter ATM1, mitochondrial</fullName>
    </recommendedName>
    <alternativeName>
        <fullName evidence="15">Iron-sulfur clusters transporter atm1, mitochondrial</fullName>
    </alternativeName>
</protein>
<comment type="caution">
    <text evidence="21">The sequence shown here is derived from an EMBL/GenBank/DDBJ whole genome shotgun (WGS) entry which is preliminary data.</text>
</comment>
<reference evidence="21 22" key="1">
    <citation type="journal article" date="2019" name="Sci. Rep.">
        <title>Comparative genomics of chytrid fungi reveal insights into the obligate biotrophic and pathogenic lifestyle of Synchytrium endobioticum.</title>
        <authorList>
            <person name="van de Vossenberg B.T.L.H."/>
            <person name="Warris S."/>
            <person name="Nguyen H.D.T."/>
            <person name="van Gent-Pelzer M.P.E."/>
            <person name="Joly D.L."/>
            <person name="van de Geest H.C."/>
            <person name="Bonants P.J.M."/>
            <person name="Smith D.S."/>
            <person name="Levesque C.A."/>
            <person name="van der Lee T.A.J."/>
        </authorList>
    </citation>
    <scope>NUCLEOTIDE SEQUENCE [LARGE SCALE GENOMIC DNA]</scope>
    <source>
        <strain evidence="21 22">JEL517</strain>
    </source>
</reference>
<dbReference type="STRING" id="1806994.A0A507CB86"/>
<feature type="domain" description="ABC transmembrane type-1" evidence="20">
    <location>
        <begin position="130"/>
        <end position="420"/>
    </location>
</feature>
<evidence type="ECO:0000313" key="22">
    <source>
        <dbReference type="Proteomes" id="UP000319731"/>
    </source>
</evidence>
<accession>A0A507CB86</accession>
<keyword evidence="22" id="KW-1185">Reference proteome</keyword>
<dbReference type="InterPro" id="IPR039421">
    <property type="entry name" value="Type_1_exporter"/>
</dbReference>
<feature type="transmembrane region" description="Helical" evidence="18">
    <location>
        <begin position="156"/>
        <end position="180"/>
    </location>
</feature>
<evidence type="ECO:0000313" key="21">
    <source>
        <dbReference type="EMBL" id="TPX35214.1"/>
    </source>
</evidence>
<feature type="compositionally biased region" description="Polar residues" evidence="17">
    <location>
        <begin position="64"/>
        <end position="79"/>
    </location>
</feature>
<evidence type="ECO:0000256" key="18">
    <source>
        <dbReference type="SAM" id="Phobius"/>
    </source>
</evidence>
<dbReference type="SUPFAM" id="SSF90123">
    <property type="entry name" value="ABC transporter transmembrane region"/>
    <property type="match status" value="1"/>
</dbReference>
<dbReference type="GO" id="GO:0005743">
    <property type="term" value="C:mitochondrial inner membrane"/>
    <property type="evidence" value="ECO:0007669"/>
    <property type="project" value="UniProtKB-SubCell"/>
</dbReference>
<keyword evidence="11" id="KW-0496">Mitochondrion</keyword>
<dbReference type="GO" id="GO:0006879">
    <property type="term" value="P:intracellular iron ion homeostasis"/>
    <property type="evidence" value="ECO:0007669"/>
    <property type="project" value="TreeGrafter"/>
</dbReference>
<evidence type="ECO:0000256" key="15">
    <source>
        <dbReference type="ARBA" id="ARBA00040792"/>
    </source>
</evidence>
<dbReference type="AlphaFoldDB" id="A0A507CB86"/>
<dbReference type="RefSeq" id="XP_031025741.1">
    <property type="nucleotide sequence ID" value="XM_031168268.1"/>
</dbReference>
<dbReference type="InterPro" id="IPR027417">
    <property type="entry name" value="P-loop_NTPase"/>
</dbReference>
<dbReference type="OrthoDB" id="6500128at2759"/>
<keyword evidence="9" id="KW-1278">Translocase</keyword>
<dbReference type="GO" id="GO:0005524">
    <property type="term" value="F:ATP binding"/>
    <property type="evidence" value="ECO:0007669"/>
    <property type="project" value="UniProtKB-KW"/>
</dbReference>
<dbReference type="PANTHER" id="PTHR24221:SF402">
    <property type="entry name" value="IRON-SULFUR CLUSTERS TRANSPORTER ABCB7, MITOCHONDRIAL"/>
    <property type="match status" value="1"/>
</dbReference>
<evidence type="ECO:0000256" key="8">
    <source>
        <dbReference type="ARBA" id="ARBA00022946"/>
    </source>
</evidence>
<evidence type="ECO:0000256" key="13">
    <source>
        <dbReference type="ARBA" id="ARBA00024363"/>
    </source>
</evidence>
<proteinExistence type="inferred from homology"/>
<dbReference type="InterPro" id="IPR011527">
    <property type="entry name" value="ABC1_TM_dom"/>
</dbReference>
<comment type="function">
    <text evidence="16">Performs an essential function in the generation of cytoplasmic iron-sulfur proteins by mediating the ATP-dependent export of Fe/S cluster precursors synthesized by NFS1 and other mitochondrial proteins. Hydrolyzes ATP. Binds glutathione and may function by transporting a glutathione-conjugated iron-sulfur compound.</text>
</comment>
<evidence type="ECO:0000256" key="12">
    <source>
        <dbReference type="ARBA" id="ARBA00023136"/>
    </source>
</evidence>
<feature type="region of interest" description="Disordered" evidence="17">
    <location>
        <begin position="60"/>
        <end position="82"/>
    </location>
</feature>
<dbReference type="SMART" id="SM00382">
    <property type="entry name" value="AAA"/>
    <property type="match status" value="1"/>
</dbReference>
<dbReference type="InterPro" id="IPR017871">
    <property type="entry name" value="ABC_transporter-like_CS"/>
</dbReference>
<keyword evidence="6" id="KW-0999">Mitochondrion inner membrane</keyword>
<evidence type="ECO:0000256" key="9">
    <source>
        <dbReference type="ARBA" id="ARBA00022967"/>
    </source>
</evidence>
<evidence type="ECO:0000256" key="17">
    <source>
        <dbReference type="SAM" id="MobiDB-lite"/>
    </source>
</evidence>
<dbReference type="PROSITE" id="PS50893">
    <property type="entry name" value="ABC_TRANSPORTER_2"/>
    <property type="match status" value="1"/>
</dbReference>
<dbReference type="Pfam" id="PF00005">
    <property type="entry name" value="ABC_tran"/>
    <property type="match status" value="1"/>
</dbReference>
<dbReference type="GO" id="GO:0016887">
    <property type="term" value="F:ATP hydrolysis activity"/>
    <property type="evidence" value="ECO:0007669"/>
    <property type="project" value="InterPro"/>
</dbReference>
<organism evidence="21 22">
    <name type="scientific">Synchytrium microbalum</name>
    <dbReference type="NCBI Taxonomy" id="1806994"/>
    <lineage>
        <taxon>Eukaryota</taxon>
        <taxon>Fungi</taxon>
        <taxon>Fungi incertae sedis</taxon>
        <taxon>Chytridiomycota</taxon>
        <taxon>Chytridiomycota incertae sedis</taxon>
        <taxon>Chytridiomycetes</taxon>
        <taxon>Synchytriales</taxon>
        <taxon>Synchytriaceae</taxon>
        <taxon>Synchytrium</taxon>
    </lineage>
</organism>
<gene>
    <name evidence="21" type="ORF">SmJEL517_g02340</name>
</gene>
<feature type="transmembrane region" description="Helical" evidence="18">
    <location>
        <begin position="129"/>
        <end position="150"/>
    </location>
</feature>
<dbReference type="InterPro" id="IPR003439">
    <property type="entry name" value="ABC_transporter-like_ATP-bd"/>
</dbReference>
<dbReference type="Pfam" id="PF00664">
    <property type="entry name" value="ABC_membrane"/>
    <property type="match status" value="1"/>
</dbReference>
<feature type="transmembrane region" description="Helical" evidence="18">
    <location>
        <begin position="251"/>
        <end position="271"/>
    </location>
</feature>
<keyword evidence="3" id="KW-0813">Transport</keyword>
<sequence>MSWHCSKSVISSKLLSLRFNLSVAHRGIASSIIRPTRLTSCNYIRSSLYLTRLYSSSTAKPHTKASTSTNTAPTQSSQAKMDAKDKALVDLASGKSSDKETTWRADWAIIKELSAYLWPKGEWGIRTRVVLAFSLLIGGKLLNIYVPIFFKHTIDALSVIPTDAASLSVMAVAGTVLIGYGASRIGSSVFSELRNAIFGLVAQRAIRQAAANIFSHLHYLDLNFHLARQTGGLVRAIDRGTKGINQILSSMVFHVVPTALEIGLVCGILTYNYGVSYAGVTILTMAAYSGFTFATTAWRTKFRRQMNAADNEAATKATDSLINFEAVKYFNNEALELKQYDAALSKYEKAALKTNTSLAFLNIGQNAIFSVALTAMMWMASQGIVEGALTVGDLVMINGLVFQLSVPLNFLGMVYRETRQSLIDMDTMFRLQRVKTTIPEIPNAPPLNTSLQPNTIEFNNVKFGYHSDRPILDDVSFSIKTGTRVAFVGPSGCGKSTVLRLLFRFFDPQDGSIRIHGQDVKHVSLDSLRKAIGIVPQDTVLFNNTIYYNLVYGRPSASVQDVEDAAKMARIHDVIVNNFPKKYESRVAERGLQLSGGERQRVQLARVFLKDSPILCFDEATSSLDLTTEASIMSTLREYLAHHNKTAIFIAHRLSTIIDCDDIIVLDKGRVIERGTHEELIKVEGGVYAEMWHTQADGYSSDGDGEVVDGEVAVEAGKRDGDGKNAL</sequence>
<evidence type="ECO:0000256" key="1">
    <source>
        <dbReference type="ARBA" id="ARBA00004448"/>
    </source>
</evidence>
<dbReference type="PANTHER" id="PTHR24221">
    <property type="entry name" value="ATP-BINDING CASSETTE SUB-FAMILY B"/>
    <property type="match status" value="1"/>
</dbReference>
<dbReference type="EMBL" id="QEAO01000009">
    <property type="protein sequence ID" value="TPX35214.1"/>
    <property type="molecule type" value="Genomic_DNA"/>
</dbReference>
<evidence type="ECO:0000256" key="6">
    <source>
        <dbReference type="ARBA" id="ARBA00022792"/>
    </source>
</evidence>
<feature type="transmembrane region" description="Helical" evidence="18">
    <location>
        <begin position="395"/>
        <end position="415"/>
    </location>
</feature>
<dbReference type="InterPro" id="IPR036640">
    <property type="entry name" value="ABC1_TM_sf"/>
</dbReference>
<evidence type="ECO:0000259" key="19">
    <source>
        <dbReference type="PROSITE" id="PS50893"/>
    </source>
</evidence>
<keyword evidence="5" id="KW-0547">Nucleotide-binding</keyword>
<dbReference type="GeneID" id="42003565"/>
<dbReference type="SUPFAM" id="SSF52540">
    <property type="entry name" value="P-loop containing nucleoside triphosphate hydrolases"/>
    <property type="match status" value="1"/>
</dbReference>
<evidence type="ECO:0000256" key="16">
    <source>
        <dbReference type="ARBA" id="ARBA00045666"/>
    </source>
</evidence>
<dbReference type="InterPro" id="IPR003593">
    <property type="entry name" value="AAA+_ATPase"/>
</dbReference>
<dbReference type="FunFam" id="3.40.50.300:FF:000287">
    <property type="entry name" value="Multidrug ABC transporter ATP-binding protein"/>
    <property type="match status" value="1"/>
</dbReference>
<dbReference type="Gene3D" id="3.40.50.300">
    <property type="entry name" value="P-loop containing nucleotide triphosphate hydrolases"/>
    <property type="match status" value="1"/>
</dbReference>
<evidence type="ECO:0000256" key="7">
    <source>
        <dbReference type="ARBA" id="ARBA00022840"/>
    </source>
</evidence>
<evidence type="ECO:0000256" key="2">
    <source>
        <dbReference type="ARBA" id="ARBA00011738"/>
    </source>
</evidence>
<comment type="subcellular location">
    <subcellularLocation>
        <location evidence="1">Mitochondrion inner membrane</location>
        <topology evidence="1">Multi-pass membrane protein</topology>
    </subcellularLocation>
</comment>
<comment type="similarity">
    <text evidence="13">Belongs to the ABC transporter superfamily. ABCB family. Heavy Metal importer (TC 3.A.1.210) subfamily.</text>
</comment>
<evidence type="ECO:0000259" key="20">
    <source>
        <dbReference type="PROSITE" id="PS50929"/>
    </source>
</evidence>
<keyword evidence="8" id="KW-0809">Transit peptide</keyword>
<evidence type="ECO:0000256" key="11">
    <source>
        <dbReference type="ARBA" id="ARBA00023128"/>
    </source>
</evidence>
<keyword evidence="7" id="KW-0067">ATP-binding</keyword>
<feature type="transmembrane region" description="Helical" evidence="18">
    <location>
        <begin position="358"/>
        <end position="380"/>
    </location>
</feature>
<dbReference type="CDD" id="cd18582">
    <property type="entry name" value="ABC_6TM_ATM1_ABCB7"/>
    <property type="match status" value="1"/>
</dbReference>
<keyword evidence="10 18" id="KW-1133">Transmembrane helix</keyword>
<comment type="subunit">
    <text evidence="2">Homodimer.</text>
</comment>
<feature type="domain" description="ABC transporter" evidence="19">
    <location>
        <begin position="456"/>
        <end position="693"/>
    </location>
</feature>
<feature type="transmembrane region" description="Helical" evidence="18">
    <location>
        <begin position="277"/>
        <end position="298"/>
    </location>
</feature>
<keyword evidence="4 18" id="KW-0812">Transmembrane</keyword>
<dbReference type="PROSITE" id="PS50929">
    <property type="entry name" value="ABC_TM1F"/>
    <property type="match status" value="1"/>
</dbReference>
<evidence type="ECO:0000256" key="14">
    <source>
        <dbReference type="ARBA" id="ARBA00039906"/>
    </source>
</evidence>
<dbReference type="PROSITE" id="PS00211">
    <property type="entry name" value="ABC_TRANSPORTER_1"/>
    <property type="match status" value="1"/>
</dbReference>
<dbReference type="Gene3D" id="1.20.1560.10">
    <property type="entry name" value="ABC transporter type 1, transmembrane domain"/>
    <property type="match status" value="1"/>
</dbReference>
<evidence type="ECO:0000256" key="3">
    <source>
        <dbReference type="ARBA" id="ARBA00022448"/>
    </source>
</evidence>
<name>A0A507CB86_9FUNG</name>
<dbReference type="GO" id="GO:0140359">
    <property type="term" value="F:ABC-type transporter activity"/>
    <property type="evidence" value="ECO:0007669"/>
    <property type="project" value="InterPro"/>
</dbReference>
<dbReference type="GO" id="GO:0140466">
    <property type="term" value="P:iron-sulfur cluster export from the mitochondrion"/>
    <property type="evidence" value="ECO:0007669"/>
    <property type="project" value="UniProtKB-ARBA"/>
</dbReference>
<dbReference type="Proteomes" id="UP000319731">
    <property type="component" value="Unassembled WGS sequence"/>
</dbReference>